<name>A0A4R6LE56_9FIRM</name>
<accession>A0A4R6LE56</accession>
<reference evidence="1 2" key="1">
    <citation type="submission" date="2019-03" db="EMBL/GenBank/DDBJ databases">
        <title>Subsurface microbial communities from deep shales in Ohio and West Virginia, USA.</title>
        <authorList>
            <person name="Wrighton K."/>
        </authorList>
    </citation>
    <scope>NUCLEOTIDE SEQUENCE [LARGE SCALE GENOMIC DNA]</scope>
    <source>
        <strain evidence="1 2">MA284_T2</strain>
    </source>
</reference>
<dbReference type="AlphaFoldDB" id="A0A4R6LE56"/>
<organism evidence="1 2">
    <name type="scientific">Halanaerobium saccharolyticum</name>
    <dbReference type="NCBI Taxonomy" id="43595"/>
    <lineage>
        <taxon>Bacteria</taxon>
        <taxon>Bacillati</taxon>
        <taxon>Bacillota</taxon>
        <taxon>Clostridia</taxon>
        <taxon>Halanaerobiales</taxon>
        <taxon>Halanaerobiaceae</taxon>
        <taxon>Halanaerobium</taxon>
    </lineage>
</organism>
<evidence type="ECO:0000313" key="2">
    <source>
        <dbReference type="Proteomes" id="UP000295064"/>
    </source>
</evidence>
<sequence>MVQTKMNGDNEGAEEGLKKIGAALERHGETIKFKTTKGPPPPPLEVKENFEKKYNKLGMAVAQLLNYMDMEEGSLVVRGYDIDLLETLIKNDFGYLVHGKYSNIGDDK</sequence>
<evidence type="ECO:0000313" key="1">
    <source>
        <dbReference type="EMBL" id="TDO77711.1"/>
    </source>
</evidence>
<protein>
    <submittedName>
        <fullName evidence="1">Uncharacterized protein</fullName>
    </submittedName>
</protein>
<proteinExistence type="predicted"/>
<dbReference type="RefSeq" id="WP_133516091.1">
    <property type="nucleotide sequence ID" value="NZ_SNWX01000032.1"/>
</dbReference>
<dbReference type="Proteomes" id="UP000295064">
    <property type="component" value="Unassembled WGS sequence"/>
</dbReference>
<gene>
    <name evidence="1" type="ORF">DFR79_13243</name>
</gene>
<comment type="caution">
    <text evidence="1">The sequence shown here is derived from an EMBL/GenBank/DDBJ whole genome shotgun (WGS) entry which is preliminary data.</text>
</comment>
<dbReference type="EMBL" id="SNWX01000032">
    <property type="protein sequence ID" value="TDO77711.1"/>
    <property type="molecule type" value="Genomic_DNA"/>
</dbReference>